<accession>A0A1F7WJL6</accession>
<dbReference type="EMBL" id="MGFH01000210">
    <property type="protein sequence ID" value="OGM02348.1"/>
    <property type="molecule type" value="Genomic_DNA"/>
</dbReference>
<name>A0A1F7WJL6_9BACT</name>
<dbReference type="Proteomes" id="UP000178735">
    <property type="component" value="Unassembled WGS sequence"/>
</dbReference>
<gene>
    <name evidence="1" type="ORF">A2008_06740</name>
</gene>
<dbReference type="AlphaFoldDB" id="A0A1F7WJL6"/>
<reference evidence="1 2" key="1">
    <citation type="journal article" date="2016" name="Nat. Commun.">
        <title>Thousands of microbial genomes shed light on interconnected biogeochemical processes in an aquifer system.</title>
        <authorList>
            <person name="Anantharaman K."/>
            <person name="Brown C.T."/>
            <person name="Hug L.A."/>
            <person name="Sharon I."/>
            <person name="Castelle C.J."/>
            <person name="Probst A.J."/>
            <person name="Thomas B.C."/>
            <person name="Singh A."/>
            <person name="Wilkins M.J."/>
            <person name="Karaoz U."/>
            <person name="Brodie E.L."/>
            <person name="Williams K.H."/>
            <person name="Hubbard S.S."/>
            <person name="Banfield J.F."/>
        </authorList>
    </citation>
    <scope>NUCLEOTIDE SEQUENCE [LARGE SCALE GENOMIC DNA]</scope>
</reference>
<protein>
    <submittedName>
        <fullName evidence="1">Uncharacterized protein</fullName>
    </submittedName>
</protein>
<organism evidence="1 2">
    <name type="scientific">Candidatus Wallbacteria bacterium GWC2_49_35</name>
    <dbReference type="NCBI Taxonomy" id="1817813"/>
    <lineage>
        <taxon>Bacteria</taxon>
        <taxon>Candidatus Walliibacteriota</taxon>
    </lineage>
</organism>
<evidence type="ECO:0000313" key="1">
    <source>
        <dbReference type="EMBL" id="OGM02348.1"/>
    </source>
</evidence>
<sequence length="517" mass="58614">MIYDLAFKADPAAELSRYGDLSNADLNDLGDLFIRRLWDENCRLAVERLSKLCGTAKVSSGGRSAEGGSARPRIKYFFTKLFKINELLHALGLEDEFQKERGGESFKNDYGIALWYLLRRAKIVEINGFIEFFSRHGKKRDAVKMLVEESSAAFDRVFGGCENKIALQKLKFFYKDISESSHGQKRRDAEYKYYIIDEYITGAGARWAFFIENAGDGALLYDALKHRFDAVTAEQSENEELRNKFDLSGAYILKKAEACFGPDACAEFAAFFSDKNHIERAFRAACKSRTGEIFQKYISEISFERFEKNLDVAVNGIVYKFVEVCCSELNAAEYHIGEKLLSEMILHCFTDAAGRAAAMLGDEVCRWIDEGVINAQIADRDLKAVNKLVLFNSDLGRTEETVTDDKLAGLASKYLSLHVVFSCRIDHNKKTVRELCRLITPTHDAANNRMIYHCDFAPLEIPYAKGVILKDGAFEYDKFNTWFGGRDKIHRSELNSPYSGAIIHRMAEDINSILSKK</sequence>
<evidence type="ECO:0000313" key="2">
    <source>
        <dbReference type="Proteomes" id="UP000178735"/>
    </source>
</evidence>
<proteinExistence type="predicted"/>
<comment type="caution">
    <text evidence="1">The sequence shown here is derived from an EMBL/GenBank/DDBJ whole genome shotgun (WGS) entry which is preliminary data.</text>
</comment>